<organism evidence="2 3">
    <name type="scientific">Candidatus Cryptobacteroides faecigallinarum</name>
    <dbReference type="NCBI Taxonomy" id="2840763"/>
    <lineage>
        <taxon>Bacteria</taxon>
        <taxon>Pseudomonadati</taxon>
        <taxon>Bacteroidota</taxon>
        <taxon>Bacteroidia</taxon>
        <taxon>Bacteroidales</taxon>
        <taxon>Candidatus Cryptobacteroides</taxon>
    </lineage>
</organism>
<dbReference type="Pfam" id="PF16115">
    <property type="entry name" value="DUF4831"/>
    <property type="match status" value="1"/>
</dbReference>
<protein>
    <submittedName>
        <fullName evidence="2">DUF4831 family protein</fullName>
    </submittedName>
</protein>
<evidence type="ECO:0000313" key="2">
    <source>
        <dbReference type="EMBL" id="MBO8475038.1"/>
    </source>
</evidence>
<accession>A0A9D9NJ70</accession>
<gene>
    <name evidence="2" type="ORF">IAB91_07100</name>
</gene>
<feature type="chain" id="PRO_5039042737" evidence="1">
    <location>
        <begin position="23"/>
        <end position="357"/>
    </location>
</feature>
<dbReference type="EMBL" id="JADIMD010000105">
    <property type="protein sequence ID" value="MBO8475038.1"/>
    <property type="molecule type" value="Genomic_DNA"/>
</dbReference>
<feature type="signal peptide" evidence="1">
    <location>
        <begin position="1"/>
        <end position="22"/>
    </location>
</feature>
<name>A0A9D9NJ70_9BACT</name>
<keyword evidence="1" id="KW-0732">Signal</keyword>
<evidence type="ECO:0000256" key="1">
    <source>
        <dbReference type="SAM" id="SignalP"/>
    </source>
</evidence>
<reference evidence="2" key="1">
    <citation type="submission" date="2020-10" db="EMBL/GenBank/DDBJ databases">
        <authorList>
            <person name="Gilroy R."/>
        </authorList>
    </citation>
    <scope>NUCLEOTIDE SEQUENCE</scope>
    <source>
        <strain evidence="2">B1-13419</strain>
    </source>
</reference>
<comment type="caution">
    <text evidence="2">The sequence shown here is derived from an EMBL/GenBank/DDBJ whole genome shotgun (WGS) entry which is preliminary data.</text>
</comment>
<dbReference type="InterPro" id="IPR032265">
    <property type="entry name" value="DUF4831"/>
</dbReference>
<evidence type="ECO:0000313" key="3">
    <source>
        <dbReference type="Proteomes" id="UP000823757"/>
    </source>
</evidence>
<proteinExistence type="predicted"/>
<dbReference type="Proteomes" id="UP000823757">
    <property type="component" value="Unassembled WGS sequence"/>
</dbReference>
<sequence>MKAFGIIASVLALAAVQSVAFAQENVAAEPVGTLSYCLPMTSLTFEVEAVKETFYAGPYAEYAKKYLGIDVRKDDSVTYTLSEVKMTPYTEADQSSRYLLKVGSQGVDASFLSLTSCGLVSVSDAPYGVESVWRFPTDIQEDFSDDGMISNVSSESATLYRNVKGESAYTRVAVQQEVMVAKTLEKKAAETAALIFDLRKKRIQIITGDTDATYSGEAMGAAVAEITRLEKEYMTLFTGYSEKSIQRMKSEIVPQKDRTMYVVFRMSATDGLLSADDLSGTPVLLEIVPGKVAPPANPVEKKSEEKKLSKDVIYAMYRVPSVCVLKLTDGADQLMTARLPVYQYGYDTSFPLAVKLK</sequence>
<dbReference type="AlphaFoldDB" id="A0A9D9NJ70"/>
<reference evidence="2" key="2">
    <citation type="journal article" date="2021" name="PeerJ">
        <title>Extensive microbial diversity within the chicken gut microbiome revealed by metagenomics and culture.</title>
        <authorList>
            <person name="Gilroy R."/>
            <person name="Ravi A."/>
            <person name="Getino M."/>
            <person name="Pursley I."/>
            <person name="Horton D.L."/>
            <person name="Alikhan N.F."/>
            <person name="Baker D."/>
            <person name="Gharbi K."/>
            <person name="Hall N."/>
            <person name="Watson M."/>
            <person name="Adriaenssens E.M."/>
            <person name="Foster-Nyarko E."/>
            <person name="Jarju S."/>
            <person name="Secka A."/>
            <person name="Antonio M."/>
            <person name="Oren A."/>
            <person name="Chaudhuri R.R."/>
            <person name="La Ragione R."/>
            <person name="Hildebrand F."/>
            <person name="Pallen M.J."/>
        </authorList>
    </citation>
    <scope>NUCLEOTIDE SEQUENCE</scope>
    <source>
        <strain evidence="2">B1-13419</strain>
    </source>
</reference>